<proteinExistence type="predicted"/>
<sequence>MSTTLPAPSPLSPQLRLAPVCGCRPAPAPDIPLTSPAVSGSRPLQRVLLRVLRRASRAARPAACPLPEMRPHESAALMWGGHLMGVR</sequence>
<keyword evidence="2" id="KW-1185">Reference proteome</keyword>
<reference evidence="1 2" key="1">
    <citation type="submission" date="2021-03" db="EMBL/GenBank/DDBJ databases">
        <title>Sequencing the genomes of 1000 actinobacteria strains.</title>
        <authorList>
            <person name="Klenk H.-P."/>
        </authorList>
    </citation>
    <scope>NUCLEOTIDE SEQUENCE [LARGE SCALE GENOMIC DNA]</scope>
    <source>
        <strain evidence="1 2">DSM 16005</strain>
    </source>
</reference>
<dbReference type="EMBL" id="JAGIOI010000001">
    <property type="protein sequence ID" value="MBP2413215.1"/>
    <property type="molecule type" value="Genomic_DNA"/>
</dbReference>
<evidence type="ECO:0000313" key="2">
    <source>
        <dbReference type="Proteomes" id="UP000711614"/>
    </source>
</evidence>
<dbReference type="Proteomes" id="UP000711614">
    <property type="component" value="Unassembled WGS sequence"/>
</dbReference>
<name>A0ABS4YWK2_9MICC</name>
<accession>A0ABS4YWK2</accession>
<organism evidence="1 2">
    <name type="scientific">Arthrobacter stackebrandtii</name>
    <dbReference type="NCBI Taxonomy" id="272161"/>
    <lineage>
        <taxon>Bacteria</taxon>
        <taxon>Bacillati</taxon>
        <taxon>Actinomycetota</taxon>
        <taxon>Actinomycetes</taxon>
        <taxon>Micrococcales</taxon>
        <taxon>Micrococcaceae</taxon>
        <taxon>Arthrobacter</taxon>
    </lineage>
</organism>
<gene>
    <name evidence="1" type="ORF">JOF48_002014</name>
</gene>
<comment type="caution">
    <text evidence="1">The sequence shown here is derived from an EMBL/GenBank/DDBJ whole genome shotgun (WGS) entry which is preliminary data.</text>
</comment>
<protein>
    <submittedName>
        <fullName evidence="1">Uncharacterized protein</fullName>
    </submittedName>
</protein>
<evidence type="ECO:0000313" key="1">
    <source>
        <dbReference type="EMBL" id="MBP2413215.1"/>
    </source>
</evidence>